<dbReference type="OrthoDB" id="440781at2759"/>
<dbReference type="AlphaFoldDB" id="A0A1E4TYX7"/>
<dbReference type="PANTHER" id="PTHR46467:SF1">
    <property type="entry name" value="TETHER CONTAINING UBX DOMAIN FOR GLUT4"/>
    <property type="match status" value="1"/>
</dbReference>
<dbReference type="STRING" id="669874.A0A1E4TYX7"/>
<dbReference type="InterPro" id="IPR021569">
    <property type="entry name" value="TUG-UBL1"/>
</dbReference>
<dbReference type="Gene3D" id="3.10.20.90">
    <property type="entry name" value="Phosphatidylinositol 3-kinase Catalytic Subunit, Chain A, domain 1"/>
    <property type="match status" value="1"/>
</dbReference>
<dbReference type="PROSITE" id="PS50033">
    <property type="entry name" value="UBX"/>
    <property type="match status" value="1"/>
</dbReference>
<dbReference type="Proteomes" id="UP000094236">
    <property type="component" value="Unassembled WGS sequence"/>
</dbReference>
<feature type="compositionally biased region" description="Low complexity" evidence="1">
    <location>
        <begin position="459"/>
        <end position="472"/>
    </location>
</feature>
<evidence type="ECO:0000256" key="1">
    <source>
        <dbReference type="SAM" id="MobiDB-lite"/>
    </source>
</evidence>
<gene>
    <name evidence="3" type="ORF">PACTADRAFT_32378</name>
</gene>
<dbReference type="GO" id="GO:0006886">
    <property type="term" value="P:intracellular protein transport"/>
    <property type="evidence" value="ECO:0007669"/>
    <property type="project" value="TreeGrafter"/>
</dbReference>
<dbReference type="GO" id="GO:0012506">
    <property type="term" value="C:vesicle membrane"/>
    <property type="evidence" value="ECO:0007669"/>
    <property type="project" value="TreeGrafter"/>
</dbReference>
<dbReference type="GO" id="GO:0005634">
    <property type="term" value="C:nucleus"/>
    <property type="evidence" value="ECO:0007669"/>
    <property type="project" value="TreeGrafter"/>
</dbReference>
<dbReference type="InterPro" id="IPR001012">
    <property type="entry name" value="UBX_dom"/>
</dbReference>
<accession>A0A1E4TYX7</accession>
<feature type="compositionally biased region" description="Polar residues" evidence="1">
    <location>
        <begin position="429"/>
        <end position="450"/>
    </location>
</feature>
<reference evidence="4" key="1">
    <citation type="submission" date="2016-05" db="EMBL/GenBank/DDBJ databases">
        <title>Comparative genomics of biotechnologically important yeasts.</title>
        <authorList>
            <consortium name="DOE Joint Genome Institute"/>
            <person name="Riley R."/>
            <person name="Haridas S."/>
            <person name="Wolfe K.H."/>
            <person name="Lopes M.R."/>
            <person name="Hittinger C.T."/>
            <person name="Goker M."/>
            <person name="Salamov A."/>
            <person name="Wisecaver J."/>
            <person name="Long T.M."/>
            <person name="Aerts A.L."/>
            <person name="Barry K."/>
            <person name="Choi C."/>
            <person name="Clum A."/>
            <person name="Coughlan A.Y."/>
            <person name="Deshpande S."/>
            <person name="Douglass A.P."/>
            <person name="Hanson S.J."/>
            <person name="Klenk H.-P."/>
            <person name="Labutti K."/>
            <person name="Lapidus A."/>
            <person name="Lindquist E."/>
            <person name="Lipzen A."/>
            <person name="Meier-Kolthoff J.P."/>
            <person name="Ohm R.A."/>
            <person name="Otillar R.P."/>
            <person name="Pangilinan J."/>
            <person name="Peng Y."/>
            <person name="Rokas A."/>
            <person name="Rosa C.A."/>
            <person name="Scheuner C."/>
            <person name="Sibirny A.A."/>
            <person name="Slot J.C."/>
            <person name="Stielow J.B."/>
            <person name="Sun H."/>
            <person name="Kurtzman C.P."/>
            <person name="Blackwell M."/>
            <person name="Grigoriev I.V."/>
            <person name="Jeffries T.W."/>
        </authorList>
    </citation>
    <scope>NUCLEOTIDE SEQUENCE [LARGE SCALE GENOMIC DNA]</scope>
    <source>
        <strain evidence="4">NRRL Y-2460</strain>
    </source>
</reference>
<organism evidence="3 4">
    <name type="scientific">Pachysolen tannophilus NRRL Y-2460</name>
    <dbReference type="NCBI Taxonomy" id="669874"/>
    <lineage>
        <taxon>Eukaryota</taxon>
        <taxon>Fungi</taxon>
        <taxon>Dikarya</taxon>
        <taxon>Ascomycota</taxon>
        <taxon>Saccharomycotina</taxon>
        <taxon>Pichiomycetes</taxon>
        <taxon>Pachysolenaceae</taxon>
        <taxon>Pachysolen</taxon>
    </lineage>
</organism>
<dbReference type="InterPro" id="IPR029071">
    <property type="entry name" value="Ubiquitin-like_domsf"/>
</dbReference>
<name>A0A1E4TYX7_PACTA</name>
<sequence>MTSLTVQYNLKAYRSKSISGSTPLNDVLIQSCQYFHLNSDEFGLKHGNNFLDLSLPIRLLNLAQGTKLTLAKVSSAAEKEISLKLIVVENASNAAANVNSSNGINSILKVKPSEKIIDILLKYEKSLQYQLINRVENGIKYRPVLQIYSKIISSEEDMGKSLKSFGVTSNAVMRLSFEKKIGEIFLNEVKEVDLKTNNVENEIKKITNQTSSTNETEISEEKDVLNNEVEKDILAQNEAKYGDDQQAPRQIKLSNDVKIFKPEQIENFSFEDKDEDFEMSVDDFKKYQGLIQKRGLSEHMKKKLQKNNKNQNQTKNSSISSSNCHIRIKFPDLSILELKISKIEKIGKIYEILKTDYLNDQYFDADFKLYQSFPFINLNDFKEIPIREKLNYDKILLIFDTNGIDKNLQSYLKPNLKADILDYNIHGNDSQISESNTPGQEGQETNSSVRNDLLSAPTNNNNNKQQQQQQQQDASQKKENITKTMPKWFKIGKK</sequence>
<evidence type="ECO:0000259" key="2">
    <source>
        <dbReference type="PROSITE" id="PS50033"/>
    </source>
</evidence>
<keyword evidence="4" id="KW-1185">Reference proteome</keyword>
<evidence type="ECO:0000313" key="3">
    <source>
        <dbReference type="EMBL" id="ODV96878.1"/>
    </source>
</evidence>
<feature type="domain" description="UBX" evidence="2">
    <location>
        <begin position="319"/>
        <end position="374"/>
    </location>
</feature>
<feature type="compositionally biased region" description="Low complexity" evidence="1">
    <location>
        <begin position="307"/>
        <end position="320"/>
    </location>
</feature>
<feature type="region of interest" description="Disordered" evidence="1">
    <location>
        <begin position="429"/>
        <end position="494"/>
    </location>
</feature>
<dbReference type="Pfam" id="PF11470">
    <property type="entry name" value="TUG-UBL1"/>
    <property type="match status" value="1"/>
</dbReference>
<evidence type="ECO:0000313" key="4">
    <source>
        <dbReference type="Proteomes" id="UP000094236"/>
    </source>
</evidence>
<proteinExistence type="predicted"/>
<dbReference type="GO" id="GO:0005737">
    <property type="term" value="C:cytoplasm"/>
    <property type="evidence" value="ECO:0007669"/>
    <property type="project" value="TreeGrafter"/>
</dbReference>
<dbReference type="SUPFAM" id="SSF54236">
    <property type="entry name" value="Ubiquitin-like"/>
    <property type="match status" value="2"/>
</dbReference>
<dbReference type="PANTHER" id="PTHR46467">
    <property type="entry name" value="TETHER CONTAINING UBX DOMAIN FOR GLUT4"/>
    <property type="match status" value="1"/>
</dbReference>
<feature type="region of interest" description="Disordered" evidence="1">
    <location>
        <begin position="301"/>
        <end position="320"/>
    </location>
</feature>
<dbReference type="EMBL" id="KV454012">
    <property type="protein sequence ID" value="ODV96878.1"/>
    <property type="molecule type" value="Genomic_DNA"/>
</dbReference>
<protein>
    <recommendedName>
        <fullName evidence="2">UBX domain-containing protein</fullName>
    </recommendedName>
</protein>